<dbReference type="InterPro" id="IPR036388">
    <property type="entry name" value="WH-like_DNA-bd_sf"/>
</dbReference>
<accession>A0A3D9DX02</accession>
<dbReference type="Pfam" id="PF13545">
    <property type="entry name" value="HTH_Crp_2"/>
    <property type="match status" value="1"/>
</dbReference>
<dbReference type="InterPro" id="IPR012318">
    <property type="entry name" value="HTH_CRP"/>
</dbReference>
<dbReference type="GO" id="GO:0003677">
    <property type="term" value="F:DNA binding"/>
    <property type="evidence" value="ECO:0007669"/>
    <property type="project" value="UniProtKB-KW"/>
</dbReference>
<dbReference type="InterPro" id="IPR050397">
    <property type="entry name" value="Env_Response_Regulators"/>
</dbReference>
<dbReference type="AlphaFoldDB" id="A0A3D9DX02"/>
<feature type="domain" description="HTH crp-type" evidence="4">
    <location>
        <begin position="145"/>
        <end position="219"/>
    </location>
</feature>
<dbReference type="SMART" id="SM00419">
    <property type="entry name" value="HTH_CRP"/>
    <property type="match status" value="1"/>
</dbReference>
<evidence type="ECO:0000256" key="2">
    <source>
        <dbReference type="ARBA" id="ARBA00023125"/>
    </source>
</evidence>
<evidence type="ECO:0000259" key="4">
    <source>
        <dbReference type="PROSITE" id="PS51063"/>
    </source>
</evidence>
<dbReference type="PANTHER" id="PTHR24567">
    <property type="entry name" value="CRP FAMILY TRANSCRIPTIONAL REGULATORY PROTEIN"/>
    <property type="match status" value="1"/>
</dbReference>
<keyword evidence="1" id="KW-0805">Transcription regulation</keyword>
<dbReference type="Gene3D" id="1.10.10.10">
    <property type="entry name" value="Winged helix-like DNA-binding domain superfamily/Winged helix DNA-binding domain"/>
    <property type="match status" value="1"/>
</dbReference>
<gene>
    <name evidence="5" type="ORF">C8D72_1663</name>
</gene>
<reference evidence="5 6" key="1">
    <citation type="submission" date="2018-07" db="EMBL/GenBank/DDBJ databases">
        <title>Genomic Encyclopedia of Type Strains, Phase IV (KMG-IV): sequencing the most valuable type-strain genomes for metagenomic binning, comparative biology and taxonomic classification.</title>
        <authorList>
            <person name="Goeker M."/>
        </authorList>
    </citation>
    <scope>NUCLEOTIDE SEQUENCE [LARGE SCALE GENOMIC DNA]</scope>
    <source>
        <strain evidence="5 6">DSM 14324</strain>
    </source>
</reference>
<dbReference type="InterPro" id="IPR014710">
    <property type="entry name" value="RmlC-like_jellyroll"/>
</dbReference>
<dbReference type="EMBL" id="QRDJ01000007">
    <property type="protein sequence ID" value="REC94834.1"/>
    <property type="molecule type" value="Genomic_DNA"/>
</dbReference>
<proteinExistence type="predicted"/>
<dbReference type="Proteomes" id="UP000256334">
    <property type="component" value="Unassembled WGS sequence"/>
</dbReference>
<dbReference type="CDD" id="cd00038">
    <property type="entry name" value="CAP_ED"/>
    <property type="match status" value="1"/>
</dbReference>
<dbReference type="SUPFAM" id="SSF51206">
    <property type="entry name" value="cAMP-binding domain-like"/>
    <property type="match status" value="1"/>
</dbReference>
<dbReference type="InterPro" id="IPR018490">
    <property type="entry name" value="cNMP-bd_dom_sf"/>
</dbReference>
<keyword evidence="2" id="KW-0238">DNA-binding</keyword>
<comment type="caution">
    <text evidence="5">The sequence shown here is derived from an EMBL/GenBank/DDBJ whole genome shotgun (WGS) entry which is preliminary data.</text>
</comment>
<dbReference type="GO" id="GO:0005829">
    <property type="term" value="C:cytosol"/>
    <property type="evidence" value="ECO:0007669"/>
    <property type="project" value="TreeGrafter"/>
</dbReference>
<keyword evidence="3" id="KW-0804">Transcription</keyword>
<dbReference type="InterPro" id="IPR036390">
    <property type="entry name" value="WH_DNA-bd_sf"/>
</dbReference>
<dbReference type="SUPFAM" id="SSF46785">
    <property type="entry name" value="Winged helix' DNA-binding domain"/>
    <property type="match status" value="1"/>
</dbReference>
<evidence type="ECO:0000313" key="5">
    <source>
        <dbReference type="EMBL" id="REC94834.1"/>
    </source>
</evidence>
<dbReference type="Gene3D" id="2.60.120.10">
    <property type="entry name" value="Jelly Rolls"/>
    <property type="match status" value="1"/>
</dbReference>
<organism evidence="5 6">
    <name type="scientific">Kushneria indalinina DSM 14324</name>
    <dbReference type="NCBI Taxonomy" id="1122140"/>
    <lineage>
        <taxon>Bacteria</taxon>
        <taxon>Pseudomonadati</taxon>
        <taxon>Pseudomonadota</taxon>
        <taxon>Gammaproteobacteria</taxon>
        <taxon>Oceanospirillales</taxon>
        <taxon>Halomonadaceae</taxon>
        <taxon>Kushneria</taxon>
    </lineage>
</organism>
<name>A0A3D9DX02_9GAMM</name>
<dbReference type="PANTHER" id="PTHR24567:SF68">
    <property type="entry name" value="DNA-BINDING TRANSCRIPTIONAL DUAL REGULATOR CRP"/>
    <property type="match status" value="1"/>
</dbReference>
<sequence length="235" mass="26907">MVDPLINKLQHYTDLGKKELSMLRSLPGRTKRYEKGEYVITEGENPVAVHLMLEGWACRCKMLSDGREQIMGYLIKGDLCDLHVTLLSHMDHSIRTLTPATVAMISEESINQIFEDYPDLARALSWSMTVDEAITRHWILNIGLRTAEARIAHLFCEMILRYQASGLTRDTTIDMPLTQVNLAETLGLTSVHVNRVLQRLRQKNLITLTRKTLTALDFEGLKEVAEFNDIYLHLR</sequence>
<dbReference type="InterPro" id="IPR000595">
    <property type="entry name" value="cNMP-bd_dom"/>
</dbReference>
<protein>
    <submittedName>
        <fullName evidence="5">CRP-like cAMP-binding protein</fullName>
    </submittedName>
</protein>
<dbReference type="PROSITE" id="PS51063">
    <property type="entry name" value="HTH_CRP_2"/>
    <property type="match status" value="1"/>
</dbReference>
<keyword evidence="6" id="KW-1185">Reference proteome</keyword>
<dbReference type="Pfam" id="PF00027">
    <property type="entry name" value="cNMP_binding"/>
    <property type="match status" value="1"/>
</dbReference>
<evidence type="ECO:0000256" key="1">
    <source>
        <dbReference type="ARBA" id="ARBA00023015"/>
    </source>
</evidence>
<dbReference type="GO" id="GO:0003700">
    <property type="term" value="F:DNA-binding transcription factor activity"/>
    <property type="evidence" value="ECO:0007669"/>
    <property type="project" value="TreeGrafter"/>
</dbReference>
<evidence type="ECO:0000256" key="3">
    <source>
        <dbReference type="ARBA" id="ARBA00023163"/>
    </source>
</evidence>
<evidence type="ECO:0000313" key="6">
    <source>
        <dbReference type="Proteomes" id="UP000256334"/>
    </source>
</evidence>
<dbReference type="RefSeq" id="WP_245955199.1">
    <property type="nucleotide sequence ID" value="NZ_QRDJ01000007.1"/>
</dbReference>